<protein>
    <submittedName>
        <fullName evidence="2">Uncharacterized protein</fullName>
    </submittedName>
</protein>
<feature type="region of interest" description="Disordered" evidence="1">
    <location>
        <begin position="19"/>
        <end position="95"/>
    </location>
</feature>
<dbReference type="Proteomes" id="UP001283361">
    <property type="component" value="Unassembled WGS sequence"/>
</dbReference>
<sequence length="95" mass="10256">MRMCCRGLDIRQLLYSAEDRRKQNGAGHRDSLSSAISPGRSSTENGTQSQATGDLQIVSLSFETSAESDRLAAHPRAHFDLQASDSANHSATKPP</sequence>
<dbReference type="EMBL" id="JAWDGP010007341">
    <property type="protein sequence ID" value="KAK3724651.1"/>
    <property type="molecule type" value="Genomic_DNA"/>
</dbReference>
<dbReference type="AlphaFoldDB" id="A0AAE1CPA3"/>
<gene>
    <name evidence="2" type="ORF">RRG08_041134</name>
</gene>
<comment type="caution">
    <text evidence="2">The sequence shown here is derived from an EMBL/GenBank/DDBJ whole genome shotgun (WGS) entry which is preliminary data.</text>
</comment>
<feature type="compositionally biased region" description="Polar residues" evidence="1">
    <location>
        <begin position="32"/>
        <end position="65"/>
    </location>
</feature>
<accession>A0AAE1CPA3</accession>
<organism evidence="2 3">
    <name type="scientific">Elysia crispata</name>
    <name type="common">lettuce slug</name>
    <dbReference type="NCBI Taxonomy" id="231223"/>
    <lineage>
        <taxon>Eukaryota</taxon>
        <taxon>Metazoa</taxon>
        <taxon>Spiralia</taxon>
        <taxon>Lophotrochozoa</taxon>
        <taxon>Mollusca</taxon>
        <taxon>Gastropoda</taxon>
        <taxon>Heterobranchia</taxon>
        <taxon>Euthyneura</taxon>
        <taxon>Panpulmonata</taxon>
        <taxon>Sacoglossa</taxon>
        <taxon>Placobranchoidea</taxon>
        <taxon>Plakobranchidae</taxon>
        <taxon>Elysia</taxon>
    </lineage>
</organism>
<evidence type="ECO:0000313" key="3">
    <source>
        <dbReference type="Proteomes" id="UP001283361"/>
    </source>
</evidence>
<proteinExistence type="predicted"/>
<name>A0AAE1CPA3_9GAST</name>
<evidence type="ECO:0000256" key="1">
    <source>
        <dbReference type="SAM" id="MobiDB-lite"/>
    </source>
</evidence>
<feature type="compositionally biased region" description="Basic and acidic residues" evidence="1">
    <location>
        <begin position="19"/>
        <end position="31"/>
    </location>
</feature>
<reference evidence="2" key="1">
    <citation type="journal article" date="2023" name="G3 (Bethesda)">
        <title>A reference genome for the long-term kleptoplast-retaining sea slug Elysia crispata morphotype clarki.</title>
        <authorList>
            <person name="Eastman K.E."/>
            <person name="Pendleton A.L."/>
            <person name="Shaikh M.A."/>
            <person name="Suttiyut T."/>
            <person name="Ogas R."/>
            <person name="Tomko P."/>
            <person name="Gavelis G."/>
            <person name="Widhalm J.R."/>
            <person name="Wisecaver J.H."/>
        </authorList>
    </citation>
    <scope>NUCLEOTIDE SEQUENCE</scope>
    <source>
        <strain evidence="2">ECLA1</strain>
    </source>
</reference>
<feature type="compositionally biased region" description="Polar residues" evidence="1">
    <location>
        <begin position="83"/>
        <end position="95"/>
    </location>
</feature>
<evidence type="ECO:0000313" key="2">
    <source>
        <dbReference type="EMBL" id="KAK3724651.1"/>
    </source>
</evidence>
<keyword evidence="3" id="KW-1185">Reference proteome</keyword>